<feature type="region of interest" description="Disordered" evidence="1">
    <location>
        <begin position="1"/>
        <end position="21"/>
    </location>
</feature>
<proteinExistence type="predicted"/>
<evidence type="ECO:0000313" key="3">
    <source>
        <dbReference type="EMBL" id="KAH7436120.1"/>
    </source>
</evidence>
<organism evidence="3 4">
    <name type="scientific">Ceratopteris richardii</name>
    <name type="common">Triangle waterfern</name>
    <dbReference type="NCBI Taxonomy" id="49495"/>
    <lineage>
        <taxon>Eukaryota</taxon>
        <taxon>Viridiplantae</taxon>
        <taxon>Streptophyta</taxon>
        <taxon>Embryophyta</taxon>
        <taxon>Tracheophyta</taxon>
        <taxon>Polypodiopsida</taxon>
        <taxon>Polypodiidae</taxon>
        <taxon>Polypodiales</taxon>
        <taxon>Pteridineae</taxon>
        <taxon>Pteridaceae</taxon>
        <taxon>Parkerioideae</taxon>
        <taxon>Ceratopteris</taxon>
    </lineage>
</organism>
<evidence type="ECO:0000313" key="4">
    <source>
        <dbReference type="Proteomes" id="UP000825935"/>
    </source>
</evidence>
<dbReference type="Proteomes" id="UP000825935">
    <property type="component" value="Chromosome 5"/>
</dbReference>
<feature type="transmembrane region" description="Helical" evidence="2">
    <location>
        <begin position="129"/>
        <end position="154"/>
    </location>
</feature>
<feature type="transmembrane region" description="Helical" evidence="2">
    <location>
        <begin position="174"/>
        <end position="197"/>
    </location>
</feature>
<keyword evidence="2" id="KW-1133">Transmembrane helix</keyword>
<keyword evidence="2" id="KW-0812">Transmembrane</keyword>
<dbReference type="EMBL" id="CM035410">
    <property type="protein sequence ID" value="KAH7436120.1"/>
    <property type="molecule type" value="Genomic_DNA"/>
</dbReference>
<comment type="caution">
    <text evidence="3">The sequence shown here is derived from an EMBL/GenBank/DDBJ whole genome shotgun (WGS) entry which is preliminary data.</text>
</comment>
<evidence type="ECO:0000256" key="1">
    <source>
        <dbReference type="SAM" id="MobiDB-lite"/>
    </source>
</evidence>
<gene>
    <name evidence="3" type="ORF">KP509_05G003600</name>
</gene>
<accession>A0A8T2UNH0</accession>
<name>A0A8T2UNH0_CERRI</name>
<feature type="compositionally biased region" description="Polar residues" evidence="1">
    <location>
        <begin position="1"/>
        <end position="10"/>
    </location>
</feature>
<dbReference type="AlphaFoldDB" id="A0A8T2UNH0"/>
<sequence length="595" mass="67666">MGPSLLTTSKMIDRSSGRNGKTVRCHPKAFEQLAQNAKMQALTVAGLEKLSLVVDIMGLICAMALLGGFAKHIATWEFYLISCLLLLESFRLFVVHTIIKLLSFTLYREKKTPYEFEFRDKQPELINHLNILGHGFSGLIAFTSLCFISLRIFVGGWPIFLSENDLRNFAPSLSIFYILVILTSVIACLSTLLHVLFRSIQKSHDTFQANKLSNSLAAYYDTVYRMSIEDGMGTAAKLELLDFGFIKLASDLKRNIRPLLVRALNRDIISYLYENGGVAMARNHLNSDNLWKRTAAANLAGFWTEEQKIETQQDLFWSLQDLIYGGEIDAVAALNSLESLARFWSTNYNKGQPHAFLVSKPFENGGSMFDNLVKLVLMPTRSSVLFRVRAFEACCRDTRVREHLYQQCARHCQLPMTRQKTRSRLNELLVTIVGNHDEQDTHKKGNQEHQDVFSNGTLAQLCVKLAEIICPRSRARIVTKIYAARALMLLLMHGDESREYRAASGLKEWVDKAITITQTEPQNQYFVEADIEAAEKVRQWVDLPKLDWSLVRVVNLSGSRCDDRGAELAMEELDRIVSNARHSYQFGDEIWRLQS</sequence>
<keyword evidence="4" id="KW-1185">Reference proteome</keyword>
<protein>
    <submittedName>
        <fullName evidence="3">Uncharacterized protein</fullName>
    </submittedName>
</protein>
<feature type="transmembrane region" description="Helical" evidence="2">
    <location>
        <begin position="50"/>
        <end position="70"/>
    </location>
</feature>
<evidence type="ECO:0000256" key="2">
    <source>
        <dbReference type="SAM" id="Phobius"/>
    </source>
</evidence>
<dbReference type="EMBL" id="CM035410">
    <property type="protein sequence ID" value="KAH7436119.1"/>
    <property type="molecule type" value="Genomic_DNA"/>
</dbReference>
<reference evidence="3" key="1">
    <citation type="submission" date="2021-08" db="EMBL/GenBank/DDBJ databases">
        <title>WGS assembly of Ceratopteris richardii.</title>
        <authorList>
            <person name="Marchant D.B."/>
            <person name="Chen G."/>
            <person name="Jenkins J."/>
            <person name="Shu S."/>
            <person name="Leebens-Mack J."/>
            <person name="Grimwood J."/>
            <person name="Schmutz J."/>
            <person name="Soltis P."/>
            <person name="Soltis D."/>
            <person name="Chen Z.-H."/>
        </authorList>
    </citation>
    <scope>NUCLEOTIDE SEQUENCE</scope>
    <source>
        <strain evidence="3">Whitten #5841</strain>
        <tissue evidence="3">Leaf</tissue>
    </source>
</reference>
<keyword evidence="2" id="KW-0472">Membrane</keyword>